<dbReference type="EMBL" id="DUZY01000001">
    <property type="protein sequence ID" value="DAD18989.1"/>
    <property type="molecule type" value="Genomic_DNA"/>
</dbReference>
<dbReference type="Proteomes" id="UP000607653">
    <property type="component" value="Unassembled WGS sequence"/>
</dbReference>
<sequence>MPSHFLQRQQHSSSLRQSYFGKKEGAMLGS</sequence>
<proteinExistence type="predicted"/>
<name>A0A822XIW0_NELNU</name>
<reference evidence="2 3" key="1">
    <citation type="journal article" date="2020" name="Mol. Biol. Evol.">
        <title>Distinct Expression and Methylation Patterns for Genes with Different Fates following a Single Whole-Genome Duplication in Flowering Plants.</title>
        <authorList>
            <person name="Shi T."/>
            <person name="Rahmani R.S."/>
            <person name="Gugger P.F."/>
            <person name="Wang M."/>
            <person name="Li H."/>
            <person name="Zhang Y."/>
            <person name="Li Z."/>
            <person name="Wang Q."/>
            <person name="Van de Peer Y."/>
            <person name="Marchal K."/>
            <person name="Chen J."/>
        </authorList>
    </citation>
    <scope>NUCLEOTIDE SEQUENCE [LARGE SCALE GENOMIC DNA]</scope>
    <source>
        <tissue evidence="2">Leaf</tissue>
    </source>
</reference>
<feature type="compositionally biased region" description="Basic and acidic residues" evidence="1">
    <location>
        <begin position="21"/>
        <end position="30"/>
    </location>
</feature>
<feature type="region of interest" description="Disordered" evidence="1">
    <location>
        <begin position="1"/>
        <end position="30"/>
    </location>
</feature>
<feature type="compositionally biased region" description="Low complexity" evidence="1">
    <location>
        <begin position="1"/>
        <end position="18"/>
    </location>
</feature>
<evidence type="ECO:0000313" key="3">
    <source>
        <dbReference type="Proteomes" id="UP000607653"/>
    </source>
</evidence>
<organism evidence="2 3">
    <name type="scientific">Nelumbo nucifera</name>
    <name type="common">Sacred lotus</name>
    <dbReference type="NCBI Taxonomy" id="4432"/>
    <lineage>
        <taxon>Eukaryota</taxon>
        <taxon>Viridiplantae</taxon>
        <taxon>Streptophyta</taxon>
        <taxon>Embryophyta</taxon>
        <taxon>Tracheophyta</taxon>
        <taxon>Spermatophyta</taxon>
        <taxon>Magnoliopsida</taxon>
        <taxon>Proteales</taxon>
        <taxon>Nelumbonaceae</taxon>
        <taxon>Nelumbo</taxon>
    </lineage>
</organism>
<accession>A0A822XIW0</accession>
<protein>
    <submittedName>
        <fullName evidence="2">Uncharacterized protein</fullName>
    </submittedName>
</protein>
<dbReference type="AlphaFoldDB" id="A0A822XIW0"/>
<comment type="caution">
    <text evidence="2">The sequence shown here is derived from an EMBL/GenBank/DDBJ whole genome shotgun (WGS) entry which is preliminary data.</text>
</comment>
<evidence type="ECO:0000256" key="1">
    <source>
        <dbReference type="SAM" id="MobiDB-lite"/>
    </source>
</evidence>
<evidence type="ECO:0000313" key="2">
    <source>
        <dbReference type="EMBL" id="DAD18989.1"/>
    </source>
</evidence>
<keyword evidence="3" id="KW-1185">Reference proteome</keyword>
<gene>
    <name evidence="2" type="ORF">HUJ06_020452</name>
</gene>